<organism evidence="3 4">
    <name type="scientific">Thioclava indica</name>
    <dbReference type="NCBI Taxonomy" id="1353528"/>
    <lineage>
        <taxon>Bacteria</taxon>
        <taxon>Pseudomonadati</taxon>
        <taxon>Pseudomonadota</taxon>
        <taxon>Alphaproteobacteria</taxon>
        <taxon>Rhodobacterales</taxon>
        <taxon>Paracoccaceae</taxon>
        <taxon>Thioclava</taxon>
    </lineage>
</organism>
<dbReference type="RefSeq" id="WP_051696942.1">
    <property type="nucleotide sequence ID" value="NZ_AUNB01000001.1"/>
</dbReference>
<evidence type="ECO:0000256" key="2">
    <source>
        <dbReference type="SAM" id="SignalP"/>
    </source>
</evidence>
<accession>A0A074KIX7</accession>
<feature type="chain" id="PRO_5001695345" description="DUF4142 domain-containing protein" evidence="2">
    <location>
        <begin position="25"/>
        <end position="110"/>
    </location>
</feature>
<evidence type="ECO:0000313" key="4">
    <source>
        <dbReference type="Proteomes" id="UP000027471"/>
    </source>
</evidence>
<dbReference type="eggNOG" id="ENOG5031C7K">
    <property type="taxonomic scope" value="Bacteria"/>
</dbReference>
<evidence type="ECO:0008006" key="5">
    <source>
        <dbReference type="Google" id="ProtNLM"/>
    </source>
</evidence>
<feature type="region of interest" description="Disordered" evidence="1">
    <location>
        <begin position="25"/>
        <end position="50"/>
    </location>
</feature>
<sequence>MTRLTQIFAVSALALAAAAAPVLAQNGQPGDMMPSPSSGGQNGADPAYFMPADPHLSQFDQARLQQISGTTDDLSNLGYVKVAALENALVHPFAASTRARLISQSLNSAI</sequence>
<gene>
    <name evidence="3" type="ORF">DT23_00645</name>
</gene>
<reference evidence="3 4" key="1">
    <citation type="journal article" date="2015" name="Antonie Van Leeuwenhoek">
        <title>Thioclava indica sp. nov., isolated from surface seawater of the Indian Ocean.</title>
        <authorList>
            <person name="Liu Y."/>
            <person name="Lai Q."/>
            <person name="Du J."/>
            <person name="Xu H."/>
            <person name="Jiang L."/>
            <person name="Shao Z."/>
        </authorList>
    </citation>
    <scope>NUCLEOTIDE SEQUENCE [LARGE SCALE GENOMIC DNA]</scope>
    <source>
        <strain evidence="3 4">DT23-4</strain>
    </source>
</reference>
<name>A0A074KIX7_9RHOB</name>
<keyword evidence="2" id="KW-0732">Signal</keyword>
<evidence type="ECO:0000313" key="3">
    <source>
        <dbReference type="EMBL" id="KEO61507.1"/>
    </source>
</evidence>
<dbReference type="AlphaFoldDB" id="A0A074KIX7"/>
<protein>
    <recommendedName>
        <fullName evidence="5">DUF4142 domain-containing protein</fullName>
    </recommendedName>
</protein>
<keyword evidence="4" id="KW-1185">Reference proteome</keyword>
<evidence type="ECO:0000256" key="1">
    <source>
        <dbReference type="SAM" id="MobiDB-lite"/>
    </source>
</evidence>
<dbReference type="Proteomes" id="UP000027471">
    <property type="component" value="Unassembled WGS sequence"/>
</dbReference>
<comment type="caution">
    <text evidence="3">The sequence shown here is derived from an EMBL/GenBank/DDBJ whole genome shotgun (WGS) entry which is preliminary data.</text>
</comment>
<proteinExistence type="predicted"/>
<dbReference type="EMBL" id="AUNB01000001">
    <property type="protein sequence ID" value="KEO61507.1"/>
    <property type="molecule type" value="Genomic_DNA"/>
</dbReference>
<feature type="signal peptide" evidence="2">
    <location>
        <begin position="1"/>
        <end position="24"/>
    </location>
</feature>
<dbReference type="OrthoDB" id="7874501at2"/>